<name>A0AAV4A0D1_9GAST</name>
<dbReference type="AlphaFoldDB" id="A0AAV4A0D1"/>
<evidence type="ECO:0000313" key="2">
    <source>
        <dbReference type="Proteomes" id="UP000735302"/>
    </source>
</evidence>
<keyword evidence="2" id="KW-1185">Reference proteome</keyword>
<proteinExistence type="predicted"/>
<gene>
    <name evidence="1" type="ORF">PoB_002809000</name>
</gene>
<protein>
    <submittedName>
        <fullName evidence="1">Uncharacterized protein</fullName>
    </submittedName>
</protein>
<sequence length="59" mass="6632">SGLRRKEKLRCSIGSSKTGQLMDGPTAFFLQGLHCKLWSLVRRSGSNQCFDRFDEVLLG</sequence>
<dbReference type="EMBL" id="BLXT01003461">
    <property type="protein sequence ID" value="GFO01585.1"/>
    <property type="molecule type" value="Genomic_DNA"/>
</dbReference>
<accession>A0AAV4A0D1</accession>
<reference evidence="1 2" key="1">
    <citation type="journal article" date="2021" name="Elife">
        <title>Chloroplast acquisition without the gene transfer in kleptoplastic sea slugs, Plakobranchus ocellatus.</title>
        <authorList>
            <person name="Maeda T."/>
            <person name="Takahashi S."/>
            <person name="Yoshida T."/>
            <person name="Shimamura S."/>
            <person name="Takaki Y."/>
            <person name="Nagai Y."/>
            <person name="Toyoda A."/>
            <person name="Suzuki Y."/>
            <person name="Arimoto A."/>
            <person name="Ishii H."/>
            <person name="Satoh N."/>
            <person name="Nishiyama T."/>
            <person name="Hasebe M."/>
            <person name="Maruyama T."/>
            <person name="Minagawa J."/>
            <person name="Obokata J."/>
            <person name="Shigenobu S."/>
        </authorList>
    </citation>
    <scope>NUCLEOTIDE SEQUENCE [LARGE SCALE GENOMIC DNA]</scope>
</reference>
<organism evidence="1 2">
    <name type="scientific">Plakobranchus ocellatus</name>
    <dbReference type="NCBI Taxonomy" id="259542"/>
    <lineage>
        <taxon>Eukaryota</taxon>
        <taxon>Metazoa</taxon>
        <taxon>Spiralia</taxon>
        <taxon>Lophotrochozoa</taxon>
        <taxon>Mollusca</taxon>
        <taxon>Gastropoda</taxon>
        <taxon>Heterobranchia</taxon>
        <taxon>Euthyneura</taxon>
        <taxon>Panpulmonata</taxon>
        <taxon>Sacoglossa</taxon>
        <taxon>Placobranchoidea</taxon>
        <taxon>Plakobranchidae</taxon>
        <taxon>Plakobranchus</taxon>
    </lineage>
</organism>
<dbReference type="Proteomes" id="UP000735302">
    <property type="component" value="Unassembled WGS sequence"/>
</dbReference>
<evidence type="ECO:0000313" key="1">
    <source>
        <dbReference type="EMBL" id="GFO01585.1"/>
    </source>
</evidence>
<comment type="caution">
    <text evidence="1">The sequence shown here is derived from an EMBL/GenBank/DDBJ whole genome shotgun (WGS) entry which is preliminary data.</text>
</comment>
<feature type="non-terminal residue" evidence="1">
    <location>
        <position position="1"/>
    </location>
</feature>